<comment type="caution">
    <text evidence="1">The sequence shown here is derived from an EMBL/GenBank/DDBJ whole genome shotgun (WGS) entry which is preliminary data.</text>
</comment>
<accession>A0A317SJ72</accession>
<evidence type="ECO:0000313" key="1">
    <source>
        <dbReference type="EMBL" id="PWW74479.1"/>
    </source>
</evidence>
<evidence type="ECO:0000313" key="2">
    <source>
        <dbReference type="Proteomes" id="UP000246991"/>
    </source>
</evidence>
<keyword evidence="2" id="KW-1185">Reference proteome</keyword>
<proteinExistence type="predicted"/>
<protein>
    <submittedName>
        <fullName evidence="1">Uncharacterized protein</fullName>
    </submittedName>
</protein>
<dbReference type="Proteomes" id="UP000246991">
    <property type="component" value="Unassembled WGS sequence"/>
</dbReference>
<gene>
    <name evidence="1" type="ORF">C7212DRAFT_346137</name>
</gene>
<reference evidence="1 2" key="1">
    <citation type="submission" date="2018-03" db="EMBL/GenBank/DDBJ databases">
        <title>Genomes of Pezizomycetes fungi and the evolution of truffles.</title>
        <authorList>
            <person name="Murat C."/>
            <person name="Payen T."/>
            <person name="Noel B."/>
            <person name="Kuo A."/>
            <person name="Martin F.M."/>
        </authorList>
    </citation>
    <scope>NUCLEOTIDE SEQUENCE [LARGE SCALE GENOMIC DNA]</scope>
    <source>
        <strain evidence="1">091103-1</strain>
    </source>
</reference>
<organism evidence="1 2">
    <name type="scientific">Tuber magnatum</name>
    <name type="common">white Piedmont truffle</name>
    <dbReference type="NCBI Taxonomy" id="42249"/>
    <lineage>
        <taxon>Eukaryota</taxon>
        <taxon>Fungi</taxon>
        <taxon>Dikarya</taxon>
        <taxon>Ascomycota</taxon>
        <taxon>Pezizomycotina</taxon>
        <taxon>Pezizomycetes</taxon>
        <taxon>Pezizales</taxon>
        <taxon>Tuberaceae</taxon>
        <taxon>Tuber</taxon>
    </lineage>
</organism>
<sequence>MATTTKIRMGVVVYLHAAADDIVLASTIPVIQQGDQIIQFLEEIRDECRAIRDGCRAIRADLQALRDDLKNMDERLDTRLGTVEGQTQTLNRYHDLLLILTTSQVAATFI</sequence>
<name>A0A317SJ72_9PEZI</name>
<dbReference type="EMBL" id="PYWC01000061">
    <property type="protein sequence ID" value="PWW74479.1"/>
    <property type="molecule type" value="Genomic_DNA"/>
</dbReference>
<dbReference type="AlphaFoldDB" id="A0A317SJ72"/>